<evidence type="ECO:0000259" key="1">
    <source>
        <dbReference type="Pfam" id="PF03819"/>
    </source>
</evidence>
<dbReference type="Pfam" id="PF03819">
    <property type="entry name" value="MazG"/>
    <property type="match status" value="1"/>
</dbReference>
<dbReference type="RefSeq" id="WP_129060109.1">
    <property type="nucleotide sequence ID" value="NZ_NXIE01000001.1"/>
</dbReference>
<evidence type="ECO:0000313" key="3">
    <source>
        <dbReference type="Proteomes" id="UP000289718"/>
    </source>
</evidence>
<accession>A0A4Q1B617</accession>
<dbReference type="SUPFAM" id="SSF101386">
    <property type="entry name" value="all-alpha NTP pyrophosphatases"/>
    <property type="match status" value="1"/>
</dbReference>
<dbReference type="OrthoDB" id="6196528at2"/>
<sequence>MEKFYELFDLAEEKSKIDENSTWKGGSSIYLEELKNEVDEVIEEYKKDRKCFLEDELADILWDYLNILIAIKKEKDIDIQRVFSRALRKYTQRVNAIKDGETWAAIKEKQQKALLDEWKESIKKGEE</sequence>
<protein>
    <submittedName>
        <fullName evidence="2">Nucleotide pyrophosphohydrolase</fullName>
    </submittedName>
</protein>
<dbReference type="EMBL" id="NXIE01000001">
    <property type="protein sequence ID" value="RXK13999.1"/>
    <property type="molecule type" value="Genomic_DNA"/>
</dbReference>
<keyword evidence="2" id="KW-0378">Hydrolase</keyword>
<dbReference type="AlphaFoldDB" id="A0A4Q1B617"/>
<evidence type="ECO:0000313" key="2">
    <source>
        <dbReference type="EMBL" id="RXK13999.1"/>
    </source>
</evidence>
<dbReference type="InterPro" id="IPR004518">
    <property type="entry name" value="MazG-like_dom"/>
</dbReference>
<dbReference type="Proteomes" id="UP000289718">
    <property type="component" value="Unassembled WGS sequence"/>
</dbReference>
<proteinExistence type="predicted"/>
<name>A0A4Q1B617_9BACT</name>
<dbReference type="Gene3D" id="1.10.287.1080">
    <property type="entry name" value="MazG-like"/>
    <property type="match status" value="1"/>
</dbReference>
<organism evidence="2 3">
    <name type="scientific">Halarcobacter mediterraneus</name>
    <dbReference type="NCBI Taxonomy" id="2023153"/>
    <lineage>
        <taxon>Bacteria</taxon>
        <taxon>Pseudomonadati</taxon>
        <taxon>Campylobacterota</taxon>
        <taxon>Epsilonproteobacteria</taxon>
        <taxon>Campylobacterales</taxon>
        <taxon>Arcobacteraceae</taxon>
        <taxon>Halarcobacter</taxon>
    </lineage>
</organism>
<keyword evidence="3" id="KW-1185">Reference proteome</keyword>
<gene>
    <name evidence="2" type="ORF">CP965_00695</name>
</gene>
<dbReference type="GO" id="GO:0016787">
    <property type="term" value="F:hydrolase activity"/>
    <property type="evidence" value="ECO:0007669"/>
    <property type="project" value="UniProtKB-KW"/>
</dbReference>
<feature type="domain" description="NTP pyrophosphohydrolase MazG-like" evidence="1">
    <location>
        <begin position="30"/>
        <end position="94"/>
    </location>
</feature>
<comment type="caution">
    <text evidence="2">The sequence shown here is derived from an EMBL/GenBank/DDBJ whole genome shotgun (WGS) entry which is preliminary data.</text>
</comment>
<reference evidence="2 3" key="1">
    <citation type="submission" date="2017-09" db="EMBL/GenBank/DDBJ databases">
        <title>Genomics of the genus Arcobacter.</title>
        <authorList>
            <person name="Perez-Cataluna A."/>
            <person name="Figueras M.J."/>
            <person name="Salas-Masso N."/>
        </authorList>
    </citation>
    <scope>NUCLEOTIDE SEQUENCE [LARGE SCALE GENOMIC DNA]</scope>
    <source>
        <strain evidence="2 3">F156-34</strain>
    </source>
</reference>